<organism evidence="2 3">
    <name type="scientific">Ophiocordyceps camponoti-rufipedis</name>
    <dbReference type="NCBI Taxonomy" id="2004952"/>
    <lineage>
        <taxon>Eukaryota</taxon>
        <taxon>Fungi</taxon>
        <taxon>Dikarya</taxon>
        <taxon>Ascomycota</taxon>
        <taxon>Pezizomycotina</taxon>
        <taxon>Sordariomycetes</taxon>
        <taxon>Hypocreomycetidae</taxon>
        <taxon>Hypocreales</taxon>
        <taxon>Ophiocordycipitaceae</taxon>
        <taxon>Ophiocordyceps</taxon>
    </lineage>
</organism>
<reference evidence="2 3" key="1">
    <citation type="submission" date="2017-06" db="EMBL/GenBank/DDBJ databases">
        <title>Ant-infecting Ophiocordyceps genomes reveal a high diversity of potential behavioral manipulation genes and a possible major role for enterotoxins.</title>
        <authorList>
            <person name="De Bekker C."/>
            <person name="Evans H.C."/>
            <person name="Brachmann A."/>
            <person name="Hughes D.P."/>
        </authorList>
    </citation>
    <scope>NUCLEOTIDE SEQUENCE [LARGE SCALE GENOMIC DNA]</scope>
    <source>
        <strain evidence="2 3">Map16</strain>
    </source>
</reference>
<gene>
    <name evidence="2" type="ORF">CDD80_6919</name>
</gene>
<accession>A0A2C5ZG54</accession>
<proteinExistence type="predicted"/>
<evidence type="ECO:0000256" key="1">
    <source>
        <dbReference type="SAM" id="MobiDB-lite"/>
    </source>
</evidence>
<name>A0A2C5ZG54_9HYPO</name>
<comment type="caution">
    <text evidence="2">The sequence shown here is derived from an EMBL/GenBank/DDBJ whole genome shotgun (WGS) entry which is preliminary data.</text>
</comment>
<dbReference type="EMBL" id="NJES01000080">
    <property type="protein sequence ID" value="PHH78414.1"/>
    <property type="molecule type" value="Genomic_DNA"/>
</dbReference>
<dbReference type="OrthoDB" id="9999611at2759"/>
<sequence length="110" mass="11771">MPQESQQPGLVGSHVEYAKGAIESAIGDLTGSQPWKSSGEQDKAAAAAAMKKAGEQREAGQGYGKAEELAGRVSGGHSPRDYQYLLLNLYVSNSTCKDILRKPHNQIIKD</sequence>
<evidence type="ECO:0000313" key="3">
    <source>
        <dbReference type="Proteomes" id="UP000226431"/>
    </source>
</evidence>
<protein>
    <recommendedName>
        <fullName evidence="4">CsbD-like domain-containing protein</fullName>
    </recommendedName>
</protein>
<evidence type="ECO:0008006" key="4">
    <source>
        <dbReference type="Google" id="ProtNLM"/>
    </source>
</evidence>
<feature type="region of interest" description="Disordered" evidence="1">
    <location>
        <begin position="28"/>
        <end position="77"/>
    </location>
</feature>
<evidence type="ECO:0000313" key="2">
    <source>
        <dbReference type="EMBL" id="PHH78414.1"/>
    </source>
</evidence>
<dbReference type="AlphaFoldDB" id="A0A2C5ZG54"/>
<dbReference type="Proteomes" id="UP000226431">
    <property type="component" value="Unassembled WGS sequence"/>
</dbReference>
<keyword evidence="3" id="KW-1185">Reference proteome</keyword>